<evidence type="ECO:0000313" key="1">
    <source>
        <dbReference type="EMBL" id="TQL76621.1"/>
    </source>
</evidence>
<evidence type="ECO:0000313" key="2">
    <source>
        <dbReference type="Proteomes" id="UP000317043"/>
    </source>
</evidence>
<reference evidence="1 2" key="1">
    <citation type="submission" date="2019-06" db="EMBL/GenBank/DDBJ databases">
        <title>Sequencing the genomes of 1000 actinobacteria strains.</title>
        <authorList>
            <person name="Klenk H.-P."/>
        </authorList>
    </citation>
    <scope>NUCLEOTIDE SEQUENCE [LARGE SCALE GENOMIC DNA]</scope>
    <source>
        <strain evidence="1 2">DSM 45928</strain>
    </source>
</reference>
<accession>A0A543AVQ6</accession>
<dbReference type="InParanoid" id="A0A543AVQ6"/>
<name>A0A543AVQ6_9ACTN</name>
<evidence type="ECO:0008006" key="3">
    <source>
        <dbReference type="Google" id="ProtNLM"/>
    </source>
</evidence>
<proteinExistence type="predicted"/>
<gene>
    <name evidence="1" type="ORF">FB566_2154</name>
</gene>
<dbReference type="OrthoDB" id="7189707at2"/>
<dbReference type="Proteomes" id="UP000317043">
    <property type="component" value="Unassembled WGS sequence"/>
</dbReference>
<sequence>MGSRLERFSDAHETMRYLKTCPSLVRCHRCAAMAIVRCGRSFCDSCGYHGVPNTREVDQALHRVSAKCKNCGQELTGHGTRNASGFIQLRCRCGGSQPFDMARLFVGSLRHGQEPRTGLPLWLRADFRGRVLWAVNERHLSFLERFVAAGIREQCPGNSSLASRLPAWIKSAKHRPALVAALRKLRATLPADYDEHVSYHRSAEYTHCR</sequence>
<organism evidence="1 2">
    <name type="scientific">Stackebrandtia endophytica</name>
    <dbReference type="NCBI Taxonomy" id="1496996"/>
    <lineage>
        <taxon>Bacteria</taxon>
        <taxon>Bacillati</taxon>
        <taxon>Actinomycetota</taxon>
        <taxon>Actinomycetes</taxon>
        <taxon>Glycomycetales</taxon>
        <taxon>Glycomycetaceae</taxon>
        <taxon>Stackebrandtia</taxon>
    </lineage>
</organism>
<dbReference type="AlphaFoldDB" id="A0A543AVQ6"/>
<comment type="caution">
    <text evidence="1">The sequence shown here is derived from an EMBL/GenBank/DDBJ whole genome shotgun (WGS) entry which is preliminary data.</text>
</comment>
<keyword evidence="2" id="KW-1185">Reference proteome</keyword>
<dbReference type="EMBL" id="VFOW01000001">
    <property type="protein sequence ID" value="TQL76621.1"/>
    <property type="molecule type" value="Genomic_DNA"/>
</dbReference>
<dbReference type="RefSeq" id="WP_142038283.1">
    <property type="nucleotide sequence ID" value="NZ_JBHTGS010000001.1"/>
</dbReference>
<protein>
    <recommendedName>
        <fullName evidence="3">Replication restart DNA helicase PriA</fullName>
    </recommendedName>
</protein>